<dbReference type="KEGG" id="wjo:FOL01_1865"/>
<gene>
    <name evidence="1" type="ORF">FOL01_1865</name>
</gene>
<organism evidence="1 2">
    <name type="scientific">Weissella jogaejeotgali</name>
    <dbReference type="NCBI Taxonomy" id="1631871"/>
    <lineage>
        <taxon>Bacteria</taxon>
        <taxon>Bacillati</taxon>
        <taxon>Bacillota</taxon>
        <taxon>Bacilli</taxon>
        <taxon>Lactobacillales</taxon>
        <taxon>Lactobacillaceae</taxon>
        <taxon>Weissella</taxon>
    </lineage>
</organism>
<evidence type="ECO:0000313" key="2">
    <source>
        <dbReference type="Proteomes" id="UP000185473"/>
    </source>
</evidence>
<dbReference type="AlphaFoldDB" id="A0A1L6RDT6"/>
<reference evidence="1 2" key="1">
    <citation type="submission" date="2016-02" db="EMBL/GenBank/DDBJ databases">
        <title>Complete Genome Sequence of Weissella jogaejeotgali FOL01.</title>
        <authorList>
            <person name="Lee J.-H."/>
            <person name="Ku H.-J."/>
        </authorList>
    </citation>
    <scope>NUCLEOTIDE SEQUENCE [LARGE SCALE GENOMIC DNA]</scope>
    <source>
        <strain evidence="1 2">FOL01</strain>
    </source>
</reference>
<dbReference type="STRING" id="1631871.FOL01_1865"/>
<accession>A0A1L6RDT6</accession>
<dbReference type="EMBL" id="CP014332">
    <property type="protein sequence ID" value="APS42724.1"/>
    <property type="molecule type" value="Genomic_DNA"/>
</dbReference>
<evidence type="ECO:0000313" key="1">
    <source>
        <dbReference type="EMBL" id="APS42724.1"/>
    </source>
</evidence>
<name>A0A1L6RDT6_9LACO</name>
<dbReference type="OrthoDB" id="2146180at2"/>
<sequence length="112" mass="12711">MNTQKIPEDMQDVRDRVDLMAGRGFTVSEEDVIKEALKKGFQSIVDEKMDGNYYTVRWDEAFHDLQVLGIDNELVGSAKPKADGPDFIKQFKTNATNTWFVLDKDALAIIGR</sequence>
<proteinExistence type="predicted"/>
<protein>
    <submittedName>
        <fullName evidence="1">Uncharacterized protein</fullName>
    </submittedName>
</protein>
<keyword evidence="2" id="KW-1185">Reference proteome</keyword>
<dbReference type="RefSeq" id="WP_075270452.1">
    <property type="nucleotide sequence ID" value="NZ_CP014332.1"/>
</dbReference>
<dbReference type="Proteomes" id="UP000185473">
    <property type="component" value="Chromosome"/>
</dbReference>